<dbReference type="GO" id="GO:0005886">
    <property type="term" value="C:plasma membrane"/>
    <property type="evidence" value="ECO:0007669"/>
    <property type="project" value="UniProtKB-SubCell"/>
</dbReference>
<keyword evidence="2" id="KW-0813">Transport</keyword>
<accession>A0A448ZKX2</accession>
<evidence type="ECO:0000256" key="3">
    <source>
        <dbReference type="ARBA" id="ARBA00022475"/>
    </source>
</evidence>
<evidence type="ECO:0000256" key="2">
    <source>
        <dbReference type="ARBA" id="ARBA00022448"/>
    </source>
</evidence>
<name>A0A448ZKX2_9STRA</name>
<dbReference type="AlphaFoldDB" id="A0A448ZKX2"/>
<reference evidence="6 7" key="1">
    <citation type="submission" date="2019-01" db="EMBL/GenBank/DDBJ databases">
        <authorList>
            <person name="Ferrante I. M."/>
        </authorList>
    </citation>
    <scope>NUCLEOTIDE SEQUENCE [LARGE SCALE GENOMIC DNA]</scope>
    <source>
        <strain evidence="6 7">B856</strain>
    </source>
</reference>
<dbReference type="OrthoDB" id="441412at2759"/>
<evidence type="ECO:0000313" key="7">
    <source>
        <dbReference type="Proteomes" id="UP000291116"/>
    </source>
</evidence>
<protein>
    <recommendedName>
        <fullName evidence="8">Cation/H+ exchanger domain-containing protein</fullName>
    </recommendedName>
</protein>
<dbReference type="Proteomes" id="UP000291116">
    <property type="component" value="Unassembled WGS sequence"/>
</dbReference>
<dbReference type="GO" id="GO:0098719">
    <property type="term" value="P:sodium ion import across plasma membrane"/>
    <property type="evidence" value="ECO:0007669"/>
    <property type="project" value="TreeGrafter"/>
</dbReference>
<keyword evidence="5" id="KW-0812">Transmembrane</keyword>
<organism evidence="6 7">
    <name type="scientific">Pseudo-nitzschia multistriata</name>
    <dbReference type="NCBI Taxonomy" id="183589"/>
    <lineage>
        <taxon>Eukaryota</taxon>
        <taxon>Sar</taxon>
        <taxon>Stramenopiles</taxon>
        <taxon>Ochrophyta</taxon>
        <taxon>Bacillariophyta</taxon>
        <taxon>Bacillariophyceae</taxon>
        <taxon>Bacillariophycidae</taxon>
        <taxon>Bacillariales</taxon>
        <taxon>Bacillariaceae</taxon>
        <taxon>Pseudo-nitzschia</taxon>
    </lineage>
</organism>
<dbReference type="InterPro" id="IPR018422">
    <property type="entry name" value="Cation/H_exchanger_CPA1"/>
</dbReference>
<dbReference type="PANTHER" id="PTHR10110">
    <property type="entry name" value="SODIUM/HYDROGEN EXCHANGER"/>
    <property type="match status" value="1"/>
</dbReference>
<keyword evidence="3" id="KW-1003">Cell membrane</keyword>
<evidence type="ECO:0000313" key="6">
    <source>
        <dbReference type="EMBL" id="VEU42689.1"/>
    </source>
</evidence>
<keyword evidence="5" id="KW-1133">Transmembrane helix</keyword>
<evidence type="ECO:0000256" key="1">
    <source>
        <dbReference type="ARBA" id="ARBA00004651"/>
    </source>
</evidence>
<dbReference type="GO" id="GO:0051453">
    <property type="term" value="P:regulation of intracellular pH"/>
    <property type="evidence" value="ECO:0007669"/>
    <property type="project" value="TreeGrafter"/>
</dbReference>
<dbReference type="GO" id="GO:0015386">
    <property type="term" value="F:potassium:proton antiporter activity"/>
    <property type="evidence" value="ECO:0007669"/>
    <property type="project" value="TreeGrafter"/>
</dbReference>
<keyword evidence="5" id="KW-0472">Membrane</keyword>
<feature type="transmembrane region" description="Helical" evidence="5">
    <location>
        <begin position="62"/>
        <end position="85"/>
    </location>
</feature>
<dbReference type="PANTHER" id="PTHR10110:SF86">
    <property type="entry name" value="SODIUM_HYDROGEN EXCHANGER 7"/>
    <property type="match status" value="1"/>
</dbReference>
<dbReference type="GO" id="GO:0015385">
    <property type="term" value="F:sodium:proton antiporter activity"/>
    <property type="evidence" value="ECO:0007669"/>
    <property type="project" value="InterPro"/>
</dbReference>
<keyword evidence="4" id="KW-0406">Ion transport</keyword>
<gene>
    <name evidence="6" type="ORF">PSNMU_V1.4_AUG-EV-PASAV3_0096700</name>
</gene>
<keyword evidence="7" id="KW-1185">Reference proteome</keyword>
<evidence type="ECO:0000256" key="5">
    <source>
        <dbReference type="SAM" id="Phobius"/>
    </source>
</evidence>
<comment type="subcellular location">
    <subcellularLocation>
        <location evidence="1">Cell membrane</location>
        <topology evidence="1">Multi-pass membrane protein</topology>
    </subcellularLocation>
</comment>
<proteinExistence type="predicted"/>
<dbReference type="EMBL" id="CAACVS010000467">
    <property type="protein sequence ID" value="VEU42689.1"/>
    <property type="molecule type" value="Genomic_DNA"/>
</dbReference>
<evidence type="ECO:0008006" key="8">
    <source>
        <dbReference type="Google" id="ProtNLM"/>
    </source>
</evidence>
<evidence type="ECO:0000256" key="4">
    <source>
        <dbReference type="ARBA" id="ARBA00023065"/>
    </source>
</evidence>
<sequence>MLSYPITVRIGLRTNWQETAFQIYGGLRGAVGIALSIALDNQVLEYGNAQDLSEERRSVKQLYAMVGGIAFLTLLINGSTAGPLLKKLGLADSTEERGKIIEAYKVRLRSEQIDNCVKLLTFKMFKSVDFQFIQDHMPYLRDLTIEQLAEAVESLKDSTPSSKYSPPHLENVLSVLKRQDRDANVEAHTILTEDSARFLRMQRIESRKKGRKGVCRSSMHHMMTGDPLSAKELRLLFISMLQAQYEKLIDEGFLTSQHGLTIAFEQSLEMAESDVNKGGALNDLTHLTEFYTIALNCTRVAFKATAWLRRDKISSFNDFELHHFILLELAFVTAHERAQDFFQQELGDSDAQLSEAGKIVIRESKRQVSKVEEDLNSPELTKFVIEVATYKVCDVLLSQSIHGVERLVRYGLLKESEAEHMIEEMIRVQKEVRRGKCNMNAHASKRHVSILDVNRETRRNSFLGGTGKKKPPATVAENARMASVSADLDGLMESNSIHLEEA</sequence>